<comment type="subcellular location">
    <subcellularLocation>
        <location evidence="1">Membrane</location>
        <topology evidence="1">Multi-pass membrane protein</topology>
    </subcellularLocation>
</comment>
<evidence type="ECO:0000256" key="1">
    <source>
        <dbReference type="ARBA" id="ARBA00004141"/>
    </source>
</evidence>
<feature type="transmembrane region" description="Helical" evidence="5">
    <location>
        <begin position="177"/>
        <end position="202"/>
    </location>
</feature>
<keyword evidence="2 5" id="KW-0812">Transmembrane</keyword>
<sequence length="488" mass="56036">MFISFLDTLNTLKLLTISDLLFLTISIIFMILSGSYLTIKGGINFAFSKVYTTAVIYSFIIYILLTFNLSNKSLYYFNDSAMFSSYNFDYIVSKFSNLLYFFMIIFLLVLYAYISNNRIKTTFEYPIIVLLAVLGMVILLRSTDLFIWFLTIELQSFCFYTLAAYRTNRSYLQTEAGLKYFLFGSIASSLYLFGTSILYLYTGSVNFDSIAALSYFPIENQYIFHISLVLILISLFFKLGIAPFHFWLPLVYTYSSSIVTYLFILLPKIPLFYLLYKFTSISLSYIIYLPILLSLFIGTVFAFKATNLKTFLAYSAIANTAFFLAPIMYQSTYSFYAFIFYLFTYSILITIAFLPILFLIKSDNSLAFINLRDMIILKKVNPVLAIFYALMALGFAGVPPLLGFFSKLFILLSALSFSAYLLVAVLLAFSLISSFYYLRLVKMLYFSFYLKNASVISIPAIPAYIITIFSVVSIFFSIYPTYFAILLN</sequence>
<reference evidence="7" key="1">
    <citation type="journal article" date="2005" name="Nucleic Acids Res.">
        <title>Discovery of new genes and deletion editing in Physarum mitochondria enabled by a novel algorithm for finding edited mRNAs.</title>
        <authorList>
            <person name="Gott J.M."/>
            <person name="Parimi N."/>
            <person name="Bundschuh R."/>
        </authorList>
    </citation>
    <scope>NUCLEOTIDE SEQUENCE</scope>
</reference>
<feature type="transmembrane region" description="Helical" evidence="5">
    <location>
        <begin position="380"/>
        <end position="402"/>
    </location>
</feature>
<feature type="transmembrane region" description="Helical" evidence="5">
    <location>
        <begin position="146"/>
        <end position="165"/>
    </location>
</feature>
<feature type="transmembrane region" description="Helical" evidence="5">
    <location>
        <begin position="51"/>
        <end position="70"/>
    </location>
</feature>
<geneLocation type="mitochondrion" evidence="7"/>
<feature type="transmembrane region" description="Helical" evidence="5">
    <location>
        <begin position="90"/>
        <end position="111"/>
    </location>
</feature>
<feature type="transmembrane region" description="Helical" evidence="5">
    <location>
        <begin position="282"/>
        <end position="303"/>
    </location>
</feature>
<keyword evidence="3 5" id="KW-1133">Transmembrane helix</keyword>
<feature type="transmembrane region" description="Helical" evidence="5">
    <location>
        <begin position="222"/>
        <end position="246"/>
    </location>
</feature>
<dbReference type="EMBL" id="DQ092490">
    <property type="protein sequence ID" value="AAZ72725.1"/>
    <property type="molecule type" value="mRNA"/>
</dbReference>
<dbReference type="AlphaFoldDB" id="Q3SAU1"/>
<evidence type="ECO:0000259" key="6">
    <source>
        <dbReference type="Pfam" id="PF00361"/>
    </source>
</evidence>
<keyword evidence="7" id="KW-0496">Mitochondrion</keyword>
<feature type="transmembrane region" description="Helical" evidence="5">
    <location>
        <begin position="310"/>
        <end position="329"/>
    </location>
</feature>
<proteinExistence type="evidence at transcript level"/>
<feature type="transmembrane region" description="Helical" evidence="5">
    <location>
        <begin position="335"/>
        <end position="360"/>
    </location>
</feature>
<organism evidence="7">
    <name type="scientific">Physarum polycephalum</name>
    <name type="common">Many-headed slime mold</name>
    <name type="synonym">Badhamia polycephala</name>
    <dbReference type="NCBI Taxonomy" id="5791"/>
    <lineage>
        <taxon>Eukaryota</taxon>
        <taxon>Amoebozoa</taxon>
        <taxon>Evosea</taxon>
        <taxon>Eumycetozoa</taxon>
        <taxon>Myxogastria</taxon>
        <taxon>Myxogastromycetidae</taxon>
        <taxon>Physariida</taxon>
        <taxon>Physaraceae</taxon>
        <taxon>Physarum</taxon>
    </lineage>
</organism>
<evidence type="ECO:0000256" key="2">
    <source>
        <dbReference type="ARBA" id="ARBA00022692"/>
    </source>
</evidence>
<evidence type="ECO:0000256" key="3">
    <source>
        <dbReference type="ARBA" id="ARBA00022989"/>
    </source>
</evidence>
<evidence type="ECO:0000313" key="7">
    <source>
        <dbReference type="EMBL" id="AAZ72725.1"/>
    </source>
</evidence>
<feature type="transmembrane region" description="Helical" evidence="5">
    <location>
        <begin position="408"/>
        <end position="438"/>
    </location>
</feature>
<dbReference type="Pfam" id="PF00361">
    <property type="entry name" value="Proton_antipo_M"/>
    <property type="match status" value="1"/>
</dbReference>
<feature type="transmembrane region" description="Helical" evidence="5">
    <location>
        <begin position="458"/>
        <end position="479"/>
    </location>
</feature>
<protein>
    <submittedName>
        <fullName evidence="7">NADH dehydrogenase subunit 2</fullName>
    </submittedName>
</protein>
<accession>Q3SAU1</accession>
<evidence type="ECO:0000256" key="4">
    <source>
        <dbReference type="ARBA" id="ARBA00023136"/>
    </source>
</evidence>
<feature type="transmembrane region" description="Helical" evidence="5">
    <location>
        <begin position="20"/>
        <end position="39"/>
    </location>
</feature>
<feature type="transmembrane region" description="Helical" evidence="5">
    <location>
        <begin position="123"/>
        <end position="140"/>
    </location>
</feature>
<dbReference type="InterPro" id="IPR001750">
    <property type="entry name" value="ND/Mrp_TM"/>
</dbReference>
<gene>
    <name evidence="7" type="primary">nad2</name>
</gene>
<keyword evidence="4 5" id="KW-0472">Membrane</keyword>
<dbReference type="GO" id="GO:0016020">
    <property type="term" value="C:membrane"/>
    <property type="evidence" value="ECO:0007669"/>
    <property type="project" value="UniProtKB-SubCell"/>
</dbReference>
<feature type="domain" description="NADH:quinone oxidoreductase/Mrp antiporter transmembrane" evidence="6">
    <location>
        <begin position="142"/>
        <end position="431"/>
    </location>
</feature>
<dbReference type="PANTHER" id="PTHR22773">
    <property type="entry name" value="NADH DEHYDROGENASE"/>
    <property type="match status" value="1"/>
</dbReference>
<name>Q3SAU1_PHYPO</name>
<evidence type="ECO:0000256" key="5">
    <source>
        <dbReference type="SAM" id="Phobius"/>
    </source>
</evidence>